<protein>
    <submittedName>
        <fullName evidence="1">BIR domain protein</fullName>
    </submittedName>
</protein>
<reference evidence="1 2" key="1">
    <citation type="journal article" date="2011" name="Proc. Natl. Acad. Sci. U.S.A.">
        <title>Mimivirus shows dramatic genome reduction after intraamoebal culture.</title>
        <authorList>
            <person name="Boyer M."/>
            <person name="Azza S."/>
            <person name="Barrassi L."/>
            <person name="Klose T."/>
            <person name="Campocasso A."/>
            <person name="Pagnier I."/>
            <person name="Fournous G."/>
            <person name="Borg A."/>
            <person name="Robert C."/>
            <person name="Zhang X."/>
            <person name="Desnues C."/>
            <person name="Henrissat B."/>
            <person name="Rossmann M.G."/>
            <person name="La Scola B."/>
            <person name="Raoult D."/>
        </authorList>
    </citation>
    <scope>NUCLEOTIDE SEQUENCE [LARGE SCALE GENOMIC DNA]</scope>
    <source>
        <strain evidence="1">M4</strain>
    </source>
</reference>
<organismHost>
    <name type="scientific">Acanthamoeba polyphaga</name>
    <name type="common">Amoeba</name>
    <dbReference type="NCBI Taxonomy" id="5757"/>
</organismHost>
<evidence type="ECO:0000313" key="1">
    <source>
        <dbReference type="EMBL" id="AEJ34551.1"/>
    </source>
</evidence>
<accession>F8V5J7</accession>
<gene>
    <name evidence="1" type="primary">R311b</name>
    <name evidence="1" type="ORF">MIMI_R311b</name>
</gene>
<proteinExistence type="predicted"/>
<sequence length="120" mass="14004">MEPININKMAIIRESIGESNNYSEMLDLLFKNLSNETLILTNLEETHNIMLYRGFNVWLLKCSFIAKKINFLSKITTVIILSSPLNSINDSDKLDFEMFQEYIKLVNPNISIKRIQLNIY</sequence>
<dbReference type="EMBL" id="JN036606">
    <property type="protein sequence ID" value="AEJ34551.1"/>
    <property type="molecule type" value="Genomic_DNA"/>
</dbReference>
<evidence type="ECO:0000313" key="2">
    <source>
        <dbReference type="Proteomes" id="UP000240552"/>
    </source>
</evidence>
<name>F8V5J7_MIMIV</name>
<dbReference type="Proteomes" id="UP000240552">
    <property type="component" value="Segment"/>
</dbReference>
<organism evidence="1 2">
    <name type="scientific">Acanthamoeba polyphaga mimivirus</name>
    <name type="common">APMV</name>
    <dbReference type="NCBI Taxonomy" id="212035"/>
    <lineage>
        <taxon>Viruses</taxon>
        <taxon>Varidnaviria</taxon>
        <taxon>Bamfordvirae</taxon>
        <taxon>Nucleocytoviricota</taxon>
        <taxon>Megaviricetes</taxon>
        <taxon>Imitervirales</taxon>
        <taxon>Mimiviridae</taxon>
        <taxon>Megamimivirinae</taxon>
        <taxon>Mimivirus</taxon>
        <taxon>Mimivirus bradfordmassiliense</taxon>
    </lineage>
</organism>